<dbReference type="EMBL" id="JAMYRI010000001">
    <property type="protein sequence ID" value="MER9282846.1"/>
    <property type="molecule type" value="Genomic_DNA"/>
</dbReference>
<organism evidence="1 2">
    <name type="scientific">Mesorhizobium australicum</name>
    <dbReference type="NCBI Taxonomy" id="536018"/>
    <lineage>
        <taxon>Bacteria</taxon>
        <taxon>Pseudomonadati</taxon>
        <taxon>Pseudomonadota</taxon>
        <taxon>Alphaproteobacteria</taxon>
        <taxon>Hyphomicrobiales</taxon>
        <taxon>Phyllobacteriaceae</taxon>
        <taxon>Mesorhizobium</taxon>
    </lineage>
</organism>
<keyword evidence="2" id="KW-1185">Reference proteome</keyword>
<accession>A0ACC6ST18</accession>
<name>A0ACC6ST18_9HYPH</name>
<gene>
    <name evidence="1" type="ORF">NKI81_02560</name>
</gene>
<evidence type="ECO:0000313" key="2">
    <source>
        <dbReference type="Proteomes" id="UP001480082"/>
    </source>
</evidence>
<reference evidence="1 2" key="1">
    <citation type="journal article" date="2024" name="Proc. Natl. Acad. Sci. U.S.A.">
        <title>The evolutionary genomics of adaptation to stress in wild rhizobium bacteria.</title>
        <authorList>
            <person name="Kehlet-Delgado H."/>
            <person name="Montoya A.P."/>
            <person name="Jensen K.T."/>
            <person name="Wendlandt C.E."/>
            <person name="Dexheimer C."/>
            <person name="Roberts M."/>
            <person name="Torres Martinez L."/>
            <person name="Friesen M.L."/>
            <person name="Griffitts J.S."/>
            <person name="Porter S.S."/>
        </authorList>
    </citation>
    <scope>NUCLEOTIDE SEQUENCE [LARGE SCALE GENOMIC DNA]</scope>
    <source>
        <strain evidence="1 2">M0468</strain>
    </source>
</reference>
<protein>
    <submittedName>
        <fullName evidence="1">Uncharacterized protein</fullName>
    </submittedName>
</protein>
<proteinExistence type="predicted"/>
<comment type="caution">
    <text evidence="1">The sequence shown here is derived from an EMBL/GenBank/DDBJ whole genome shotgun (WGS) entry which is preliminary data.</text>
</comment>
<dbReference type="Proteomes" id="UP001480082">
    <property type="component" value="Unassembled WGS sequence"/>
</dbReference>
<sequence length="117" mass="13331">MGGFMNQRPIRVRHAFWCAMTGRLRIASKVTPMRELPKDIDADVVIEISRLLDDSALFAPVRVHELTARVRQKVKTGLPDRSIEELIVEMASLRRLAMAFELPGSENVVQIPQRLPR</sequence>
<evidence type="ECO:0000313" key="1">
    <source>
        <dbReference type="EMBL" id="MER9282846.1"/>
    </source>
</evidence>